<evidence type="ECO:0000313" key="14">
    <source>
        <dbReference type="Proteomes" id="UP000285301"/>
    </source>
</evidence>
<dbReference type="STRING" id="1965070.A0A3S3NUV7"/>
<dbReference type="SUPFAM" id="SSF57783">
    <property type="entry name" value="Zinc beta-ribbon"/>
    <property type="match status" value="1"/>
</dbReference>
<comment type="function">
    <text evidence="9">DNA-dependent RNA polymerase catalyzes the transcription of DNA into RNA using the four ribonucleoside triphosphates as substrates.</text>
</comment>
<comment type="similarity">
    <text evidence="9">Belongs to the archaeal rpoM/eukaryotic RPA12/RPB9/RPC11 RNA polymerase family.</text>
</comment>
<evidence type="ECO:0000256" key="9">
    <source>
        <dbReference type="PIRNR" id="PIRNR005586"/>
    </source>
</evidence>
<dbReference type="Proteomes" id="UP000285301">
    <property type="component" value="Unassembled WGS sequence"/>
</dbReference>
<comment type="function">
    <text evidence="8">Core component of RNA polymerase I (Pol I), a DNA-dependent RNA polymerase which synthesizes ribosomal RNA precursors using the four ribonucleoside triphosphates as substrates. Can mediate Pol I proofreading of the nascent RNA transcript. Anchors into the Pol I active site to monitor transcription fidelity and cleave mis-incorporated 5'-ribonucleotides.</text>
</comment>
<evidence type="ECO:0000256" key="6">
    <source>
        <dbReference type="ARBA" id="ARBA00023163"/>
    </source>
</evidence>
<dbReference type="PIRSF" id="PIRSF005586">
    <property type="entry name" value="RNApol_RpoM"/>
    <property type="match status" value="1"/>
</dbReference>
<dbReference type="PROSITE" id="PS51133">
    <property type="entry name" value="ZF_TFIIS_2"/>
    <property type="match status" value="1"/>
</dbReference>
<evidence type="ECO:0000256" key="11">
    <source>
        <dbReference type="PIRSR" id="PIRSR005586-2"/>
    </source>
</evidence>
<feature type="zinc finger region" description="C4-type" evidence="11">
    <location>
        <begin position="17"/>
        <end position="41"/>
    </location>
</feature>
<feature type="binding site" evidence="10">
    <location>
        <position position="38"/>
    </location>
    <ligand>
        <name>Zn(2+)</name>
        <dbReference type="ChEBI" id="CHEBI:29105"/>
        <label>1</label>
    </ligand>
</feature>
<evidence type="ECO:0000256" key="10">
    <source>
        <dbReference type="PIRSR" id="PIRSR005586-1"/>
    </source>
</evidence>
<dbReference type="InterPro" id="IPR034004">
    <property type="entry name" value="Zn_ribbon_RPA12_C"/>
</dbReference>
<proteinExistence type="inferred from homology"/>
<comment type="caution">
    <text evidence="13">The sequence shown here is derived from an EMBL/GenBank/DDBJ whole genome shotgun (WGS) entry which is preliminary data.</text>
</comment>
<evidence type="ECO:0000313" key="13">
    <source>
        <dbReference type="EMBL" id="RWS06467.1"/>
    </source>
</evidence>
<dbReference type="GO" id="GO:0003899">
    <property type="term" value="F:DNA-directed RNA polymerase activity"/>
    <property type="evidence" value="ECO:0007669"/>
    <property type="project" value="InterPro"/>
</dbReference>
<dbReference type="PANTHER" id="PTHR11239:SF14">
    <property type="entry name" value="DNA-DIRECTED RNA POLYMERASE I SUBUNIT RPA12"/>
    <property type="match status" value="1"/>
</dbReference>
<feature type="binding site" evidence="10">
    <location>
        <position position="41"/>
    </location>
    <ligand>
        <name>Zn(2+)</name>
        <dbReference type="ChEBI" id="CHEBI:29105"/>
        <label>1</label>
    </ligand>
</feature>
<evidence type="ECO:0000259" key="12">
    <source>
        <dbReference type="PROSITE" id="PS51133"/>
    </source>
</evidence>
<keyword evidence="7 9" id="KW-0539">Nucleus</keyword>
<dbReference type="CDD" id="cd10507">
    <property type="entry name" value="Zn-ribbon_RPA12"/>
    <property type="match status" value="1"/>
</dbReference>
<evidence type="ECO:0000256" key="7">
    <source>
        <dbReference type="ARBA" id="ARBA00023242"/>
    </source>
</evidence>
<evidence type="ECO:0000256" key="8">
    <source>
        <dbReference type="ARBA" id="ARBA00044497"/>
    </source>
</evidence>
<organism evidence="13 14">
    <name type="scientific">Dinothrombium tinctorium</name>
    <dbReference type="NCBI Taxonomy" id="1965070"/>
    <lineage>
        <taxon>Eukaryota</taxon>
        <taxon>Metazoa</taxon>
        <taxon>Ecdysozoa</taxon>
        <taxon>Arthropoda</taxon>
        <taxon>Chelicerata</taxon>
        <taxon>Arachnida</taxon>
        <taxon>Acari</taxon>
        <taxon>Acariformes</taxon>
        <taxon>Trombidiformes</taxon>
        <taxon>Prostigmata</taxon>
        <taxon>Anystina</taxon>
        <taxon>Parasitengona</taxon>
        <taxon>Trombidioidea</taxon>
        <taxon>Trombidiidae</taxon>
        <taxon>Dinothrombium</taxon>
    </lineage>
</organism>
<feature type="binding site" evidence="10">
    <location>
        <position position="20"/>
    </location>
    <ligand>
        <name>Zn(2+)</name>
        <dbReference type="ChEBI" id="CHEBI:29105"/>
        <label>1</label>
    </ligand>
</feature>
<comment type="subcellular location">
    <subcellularLocation>
        <location evidence="1">Nucleus</location>
        <location evidence="1">Nucleolus</location>
    </subcellularLocation>
</comment>
<keyword evidence="5 10" id="KW-0862">Zinc</keyword>
<evidence type="ECO:0000256" key="4">
    <source>
        <dbReference type="ARBA" id="ARBA00022771"/>
    </source>
</evidence>
<feature type="binding site" evidence="10">
    <location>
        <position position="88"/>
    </location>
    <ligand>
        <name>Zn(2+)</name>
        <dbReference type="ChEBI" id="CHEBI:29105"/>
        <label>2</label>
    </ligand>
</feature>
<accession>A0A3S3NUV7</accession>
<dbReference type="AlphaFoldDB" id="A0A3S3NUV7"/>
<dbReference type="GO" id="GO:0003676">
    <property type="term" value="F:nucleic acid binding"/>
    <property type="evidence" value="ECO:0007669"/>
    <property type="project" value="InterPro"/>
</dbReference>
<dbReference type="EMBL" id="NCKU01004088">
    <property type="protein sequence ID" value="RWS06467.1"/>
    <property type="molecule type" value="Genomic_DNA"/>
</dbReference>
<name>A0A3S3NUV7_9ACAR</name>
<dbReference type="PROSITE" id="PS01030">
    <property type="entry name" value="RNA_POL_M_15KD"/>
    <property type="match status" value="1"/>
</dbReference>
<keyword evidence="6 9" id="KW-0804">Transcription</keyword>
<dbReference type="GO" id="GO:0008270">
    <property type="term" value="F:zinc ion binding"/>
    <property type="evidence" value="ECO:0007669"/>
    <property type="project" value="UniProtKB-KW"/>
</dbReference>
<evidence type="ECO:0000256" key="5">
    <source>
        <dbReference type="ARBA" id="ARBA00022833"/>
    </source>
</evidence>
<evidence type="ECO:0000256" key="2">
    <source>
        <dbReference type="ARBA" id="ARBA00022478"/>
    </source>
</evidence>
<feature type="binding site" evidence="10">
    <location>
        <position position="119"/>
    </location>
    <ligand>
        <name>Zn(2+)</name>
        <dbReference type="ChEBI" id="CHEBI:29105"/>
        <label>2</label>
    </ligand>
</feature>
<feature type="binding site" evidence="10">
    <location>
        <position position="17"/>
    </location>
    <ligand>
        <name>Zn(2+)</name>
        <dbReference type="ChEBI" id="CHEBI:29105"/>
        <label>1</label>
    </ligand>
</feature>
<sequence length="127" mass="14059">MTANNSTVFSSNIDEFCASCGSIMPLPVGRNPSSLIKCVACDYSVPISHFNGRSSTTTIVLNPLESAIESLTNRENEEIKGPVVERKCWKCGHEKMYYKTLQTRSADEGQTVFYYCVKCGAQENENS</sequence>
<feature type="binding site" evidence="10">
    <location>
        <position position="116"/>
    </location>
    <ligand>
        <name>Zn(2+)</name>
        <dbReference type="ChEBI" id="CHEBI:29105"/>
        <label>2</label>
    </ligand>
</feature>
<gene>
    <name evidence="13" type="ORF">B4U79_03764</name>
</gene>
<keyword evidence="3 10" id="KW-0479">Metal-binding</keyword>
<dbReference type="InterPro" id="IPR019761">
    <property type="entry name" value="DNA-dir_RNA_pol-M_15_CS"/>
</dbReference>
<dbReference type="SMART" id="SM00440">
    <property type="entry name" value="ZnF_C2C2"/>
    <property type="match status" value="1"/>
</dbReference>
<dbReference type="InterPro" id="IPR012164">
    <property type="entry name" value="Rpa12/Rpb9/Rpc10/TFS"/>
</dbReference>
<dbReference type="Pfam" id="PF01096">
    <property type="entry name" value="Zn_ribbon_TFIIS"/>
    <property type="match status" value="1"/>
</dbReference>
<evidence type="ECO:0000256" key="3">
    <source>
        <dbReference type="ARBA" id="ARBA00022723"/>
    </source>
</evidence>
<dbReference type="InterPro" id="IPR001222">
    <property type="entry name" value="Znf_TFIIS"/>
</dbReference>
<reference evidence="13 14" key="1">
    <citation type="journal article" date="2018" name="Gigascience">
        <title>Genomes of trombidid mites reveal novel predicted allergens and laterally-transferred genes associated with secondary metabolism.</title>
        <authorList>
            <person name="Dong X."/>
            <person name="Chaisiri K."/>
            <person name="Xia D."/>
            <person name="Armstrong S.D."/>
            <person name="Fang Y."/>
            <person name="Donnelly M.J."/>
            <person name="Kadowaki T."/>
            <person name="McGarry J.W."/>
            <person name="Darby A.C."/>
            <person name="Makepeace B.L."/>
        </authorList>
    </citation>
    <scope>NUCLEOTIDE SEQUENCE [LARGE SCALE GENOMIC DNA]</scope>
    <source>
        <strain evidence="13">UoL-WK</strain>
    </source>
</reference>
<feature type="domain" description="TFIIS-type" evidence="12">
    <location>
        <begin position="84"/>
        <end position="124"/>
    </location>
</feature>
<dbReference type="PANTHER" id="PTHR11239">
    <property type="entry name" value="DNA-DIRECTED RNA POLYMERASE"/>
    <property type="match status" value="1"/>
</dbReference>
<dbReference type="PROSITE" id="PS00466">
    <property type="entry name" value="ZF_TFIIS_1"/>
    <property type="match status" value="1"/>
</dbReference>
<dbReference type="Gene3D" id="2.20.25.10">
    <property type="match status" value="1"/>
</dbReference>
<keyword evidence="4 11" id="KW-0863">Zinc-finger</keyword>
<dbReference type="GO" id="GO:0005736">
    <property type="term" value="C:RNA polymerase I complex"/>
    <property type="evidence" value="ECO:0007669"/>
    <property type="project" value="TreeGrafter"/>
</dbReference>
<dbReference type="OrthoDB" id="10056816at2759"/>
<dbReference type="GO" id="GO:0006363">
    <property type="term" value="P:termination of RNA polymerase I transcription"/>
    <property type="evidence" value="ECO:0007669"/>
    <property type="project" value="TreeGrafter"/>
</dbReference>
<keyword evidence="14" id="KW-1185">Reference proteome</keyword>
<keyword evidence="2 9" id="KW-0240">DNA-directed RNA polymerase</keyword>
<protein>
    <recommendedName>
        <fullName evidence="9">DNA-directed RNA polymerase subunit</fullName>
    </recommendedName>
</protein>
<feature type="binding site" evidence="10">
    <location>
        <position position="91"/>
    </location>
    <ligand>
        <name>Zn(2+)</name>
        <dbReference type="ChEBI" id="CHEBI:29105"/>
        <label>2</label>
    </ligand>
</feature>
<evidence type="ECO:0000256" key="1">
    <source>
        <dbReference type="ARBA" id="ARBA00004604"/>
    </source>
</evidence>